<proteinExistence type="predicted"/>
<evidence type="ECO:0000313" key="3">
    <source>
        <dbReference type="Proteomes" id="UP001152320"/>
    </source>
</evidence>
<dbReference type="AlphaFoldDB" id="A0A9Q1H427"/>
<evidence type="ECO:0000259" key="1">
    <source>
        <dbReference type="PROSITE" id="PS50017"/>
    </source>
</evidence>
<keyword evidence="3" id="KW-1185">Reference proteome</keyword>
<dbReference type="CDD" id="cd01670">
    <property type="entry name" value="Death"/>
    <property type="match status" value="1"/>
</dbReference>
<dbReference type="OrthoDB" id="10670062at2759"/>
<gene>
    <name evidence="2" type="ORF">HOLleu_25013</name>
</gene>
<comment type="caution">
    <text evidence="2">The sequence shown here is derived from an EMBL/GenBank/DDBJ whole genome shotgun (WGS) entry which is preliminary data.</text>
</comment>
<dbReference type="EMBL" id="JAIZAY010000012">
    <property type="protein sequence ID" value="KAJ8031725.1"/>
    <property type="molecule type" value="Genomic_DNA"/>
</dbReference>
<sequence>MVGHPVLNQVVLRKELMKKNRHLFQVIRQKEMVNHAKQQTKLTASSGHNIKEGYGQFRVILKSLLTRSVAIELATWFGYSPADIDKIKNSDSPSGVFVELMDQRGEISPTDISKLHEGLSINAVGFVGVAGKVKEAFTNYRTKLPSTNGSQYAGTMKVVDEKETYHYWKEWAVIYTRLIKTGLLSQTMNPIIDNNTLMSIATKLTKEWKDVGRNLHLLEEELYHVEVDNVGNIKETLYKMLLKWKQKRDSQATTEVLDINEERDMKWKIQDMFVNIGVPCLDQRKDSSDEDSWYPLDSYAELLMYQLDLFVVLFLRQMKVQMSIFEAVKTFLLPKDLPLNESDIKSILNGKSTIVLALDGLDKYAGRDDQEFECSDVMEWFGACHLSRPCEEQVDFHIKLKDIDPKELHYLFRFVCGLNPQSANGILQYLLSVKSFAIFCLCFNEYKGEWNFDSERD</sequence>
<dbReference type="Gene3D" id="1.10.533.10">
    <property type="entry name" value="Death Domain, Fas"/>
    <property type="match status" value="1"/>
</dbReference>
<evidence type="ECO:0000313" key="2">
    <source>
        <dbReference type="EMBL" id="KAJ8031725.1"/>
    </source>
</evidence>
<dbReference type="PROSITE" id="PS50017">
    <property type="entry name" value="DEATH_DOMAIN"/>
    <property type="match status" value="1"/>
</dbReference>
<dbReference type="SUPFAM" id="SSF47986">
    <property type="entry name" value="DEATH domain"/>
    <property type="match status" value="1"/>
</dbReference>
<dbReference type="GO" id="GO:0007165">
    <property type="term" value="P:signal transduction"/>
    <property type="evidence" value="ECO:0007669"/>
    <property type="project" value="InterPro"/>
</dbReference>
<protein>
    <recommendedName>
        <fullName evidence="1">Death domain-containing protein</fullName>
    </recommendedName>
</protein>
<feature type="domain" description="Death" evidence="1">
    <location>
        <begin position="193"/>
        <end position="257"/>
    </location>
</feature>
<dbReference type="InterPro" id="IPR011029">
    <property type="entry name" value="DEATH-like_dom_sf"/>
</dbReference>
<dbReference type="Proteomes" id="UP001152320">
    <property type="component" value="Chromosome 12"/>
</dbReference>
<name>A0A9Q1H427_HOLLE</name>
<dbReference type="InterPro" id="IPR000488">
    <property type="entry name" value="Death_dom"/>
</dbReference>
<dbReference type="Gene3D" id="3.40.50.300">
    <property type="entry name" value="P-loop containing nucleotide triphosphate hydrolases"/>
    <property type="match status" value="1"/>
</dbReference>
<dbReference type="InterPro" id="IPR027417">
    <property type="entry name" value="P-loop_NTPase"/>
</dbReference>
<organism evidence="2 3">
    <name type="scientific">Holothuria leucospilota</name>
    <name type="common">Black long sea cucumber</name>
    <name type="synonym">Mertensiothuria leucospilota</name>
    <dbReference type="NCBI Taxonomy" id="206669"/>
    <lineage>
        <taxon>Eukaryota</taxon>
        <taxon>Metazoa</taxon>
        <taxon>Echinodermata</taxon>
        <taxon>Eleutherozoa</taxon>
        <taxon>Echinozoa</taxon>
        <taxon>Holothuroidea</taxon>
        <taxon>Aspidochirotacea</taxon>
        <taxon>Aspidochirotida</taxon>
        <taxon>Holothuriidae</taxon>
        <taxon>Holothuria</taxon>
    </lineage>
</organism>
<accession>A0A9Q1H427</accession>
<dbReference type="Pfam" id="PF00531">
    <property type="entry name" value="Death"/>
    <property type="match status" value="1"/>
</dbReference>
<reference evidence="2" key="1">
    <citation type="submission" date="2021-10" db="EMBL/GenBank/DDBJ databases">
        <title>Tropical sea cucumber genome reveals ecological adaptation and Cuvierian tubules defense mechanism.</title>
        <authorList>
            <person name="Chen T."/>
        </authorList>
    </citation>
    <scope>NUCLEOTIDE SEQUENCE</scope>
    <source>
        <strain evidence="2">Nanhai2018</strain>
        <tissue evidence="2">Muscle</tissue>
    </source>
</reference>